<dbReference type="InterPro" id="IPR006953">
    <property type="entry name" value="Vesicle_Uso1_P115_head"/>
</dbReference>
<dbReference type="InterPro" id="IPR011989">
    <property type="entry name" value="ARM-like"/>
</dbReference>
<dbReference type="PANTHER" id="PTHR10013">
    <property type="entry name" value="GENERAL VESICULAR TRANSPORT FACTOR P115"/>
    <property type="match status" value="1"/>
</dbReference>
<dbReference type="Pfam" id="PF04871">
    <property type="entry name" value="Uso1_p115_C"/>
    <property type="match status" value="1"/>
</dbReference>
<gene>
    <name evidence="7" type="primary">USO1_2</name>
    <name evidence="7" type="ORF">Cpir12675_002296</name>
</gene>
<evidence type="ECO:0000256" key="4">
    <source>
        <dbReference type="SAM" id="Coils"/>
    </source>
</evidence>
<reference evidence="7 8" key="1">
    <citation type="journal article" date="2024" name="IMA Fungus">
        <title>IMA Genome - F19 : A genome assembly and annotation guide to empower mycologists, including annotated draft genome sequences of Ceratocystis pirilliformis, Diaporthe australafricana, Fusarium ophioides, Paecilomyces lecythidis, and Sporothrix stenoceras.</title>
        <authorList>
            <person name="Aylward J."/>
            <person name="Wilson A.M."/>
            <person name="Visagie C.M."/>
            <person name="Spraker J."/>
            <person name="Barnes I."/>
            <person name="Buitendag C."/>
            <person name="Ceriani C."/>
            <person name="Del Mar Angel L."/>
            <person name="du Plessis D."/>
            <person name="Fuchs T."/>
            <person name="Gasser K."/>
            <person name="Kramer D."/>
            <person name="Li W."/>
            <person name="Munsamy K."/>
            <person name="Piso A."/>
            <person name="Price J.L."/>
            <person name="Sonnekus B."/>
            <person name="Thomas C."/>
            <person name="van der Nest A."/>
            <person name="van Dijk A."/>
            <person name="van Heerden A."/>
            <person name="van Vuuren N."/>
            <person name="Yilmaz N."/>
            <person name="Duong T.A."/>
            <person name="van der Merwe N.A."/>
            <person name="Wingfield M.J."/>
            <person name="Wingfield B.D."/>
        </authorList>
    </citation>
    <scope>NUCLEOTIDE SEQUENCE [LARGE SCALE GENOMIC DNA]</scope>
    <source>
        <strain evidence="7 8">CMW 12675</strain>
    </source>
</reference>
<dbReference type="InterPro" id="IPR016024">
    <property type="entry name" value="ARM-type_fold"/>
</dbReference>
<protein>
    <submittedName>
        <fullName evidence="7">Vesicle-mediated ER to Golgi transport protein</fullName>
        <ecNumber evidence="7">2.1.1.319</ecNumber>
    </submittedName>
</protein>
<dbReference type="GO" id="GO:0032259">
    <property type="term" value="P:methylation"/>
    <property type="evidence" value="ECO:0007669"/>
    <property type="project" value="UniProtKB-KW"/>
</dbReference>
<evidence type="ECO:0000259" key="6">
    <source>
        <dbReference type="Pfam" id="PF04871"/>
    </source>
</evidence>
<dbReference type="InterPro" id="IPR024095">
    <property type="entry name" value="Vesicle_P115"/>
</dbReference>
<keyword evidence="8" id="KW-1185">Reference proteome</keyword>
<keyword evidence="3 4" id="KW-0175">Coiled coil</keyword>
<dbReference type="EMBL" id="JAWDJO010000043">
    <property type="protein sequence ID" value="KAL1897568.1"/>
    <property type="molecule type" value="Genomic_DNA"/>
</dbReference>
<evidence type="ECO:0000313" key="8">
    <source>
        <dbReference type="Proteomes" id="UP001583280"/>
    </source>
</evidence>
<dbReference type="PANTHER" id="PTHR10013:SF0">
    <property type="entry name" value="GENERAL VESICULAR TRANSPORT FACTOR P115"/>
    <property type="match status" value="1"/>
</dbReference>
<dbReference type="EC" id="2.1.1.319" evidence="7"/>
<keyword evidence="7" id="KW-0808">Transferase</keyword>
<accession>A0ABR3ZCM0</accession>
<dbReference type="GO" id="GO:0035242">
    <property type="term" value="F:protein-arginine omega-N asymmetric methyltransferase activity"/>
    <property type="evidence" value="ECO:0007669"/>
    <property type="project" value="UniProtKB-EC"/>
</dbReference>
<evidence type="ECO:0000259" key="5">
    <source>
        <dbReference type="Pfam" id="PF04869"/>
    </source>
</evidence>
<organism evidence="7 8">
    <name type="scientific">Ceratocystis pirilliformis</name>
    <dbReference type="NCBI Taxonomy" id="259994"/>
    <lineage>
        <taxon>Eukaryota</taxon>
        <taxon>Fungi</taxon>
        <taxon>Dikarya</taxon>
        <taxon>Ascomycota</taxon>
        <taxon>Pezizomycotina</taxon>
        <taxon>Sordariomycetes</taxon>
        <taxon>Hypocreomycetidae</taxon>
        <taxon>Microascales</taxon>
        <taxon>Ceratocystidaceae</taxon>
        <taxon>Ceratocystis</taxon>
    </lineage>
</organism>
<name>A0ABR3ZCM0_9PEZI</name>
<feature type="coiled-coil region" evidence="4">
    <location>
        <begin position="919"/>
        <end position="1023"/>
    </location>
</feature>
<feature type="coiled-coil region" evidence="4">
    <location>
        <begin position="753"/>
        <end position="805"/>
    </location>
</feature>
<dbReference type="InterPro" id="IPR006955">
    <property type="entry name" value="Uso1_p115_C"/>
</dbReference>
<evidence type="ECO:0000256" key="3">
    <source>
        <dbReference type="ARBA" id="ARBA00023054"/>
    </source>
</evidence>
<keyword evidence="7" id="KW-0489">Methyltransferase</keyword>
<dbReference type="SUPFAM" id="SSF48371">
    <property type="entry name" value="ARM repeat"/>
    <property type="match status" value="1"/>
</dbReference>
<dbReference type="Proteomes" id="UP001583280">
    <property type="component" value="Unassembled WGS sequence"/>
</dbReference>
<evidence type="ECO:0000256" key="2">
    <source>
        <dbReference type="ARBA" id="ARBA00023034"/>
    </source>
</evidence>
<feature type="domain" description="Uso1/p115-like vesicle tethering protein C-terminal" evidence="6">
    <location>
        <begin position="912"/>
        <end position="1028"/>
    </location>
</feature>
<feature type="coiled-coil region" evidence="4">
    <location>
        <begin position="674"/>
        <end position="715"/>
    </location>
</feature>
<comment type="caution">
    <text evidence="7">The sequence shown here is derived from an EMBL/GenBank/DDBJ whole genome shotgun (WGS) entry which is preliminary data.</text>
</comment>
<comment type="subcellular location">
    <subcellularLocation>
        <location evidence="1">Golgi apparatus</location>
    </subcellularLocation>
</comment>
<evidence type="ECO:0000256" key="1">
    <source>
        <dbReference type="ARBA" id="ARBA00004555"/>
    </source>
</evidence>
<feature type="coiled-coil region" evidence="4">
    <location>
        <begin position="829"/>
        <end position="885"/>
    </location>
</feature>
<proteinExistence type="predicted"/>
<dbReference type="Pfam" id="PF04869">
    <property type="entry name" value="Uso1_p115_head"/>
    <property type="match status" value="1"/>
</dbReference>
<evidence type="ECO:0000313" key="7">
    <source>
        <dbReference type="EMBL" id="KAL1897568.1"/>
    </source>
</evidence>
<feature type="domain" description="Vesicle tethering protein Uso1/P115-like head" evidence="5">
    <location>
        <begin position="339"/>
        <end position="650"/>
    </location>
</feature>
<keyword evidence="2" id="KW-0333">Golgi apparatus</keyword>
<dbReference type="Gene3D" id="1.25.10.10">
    <property type="entry name" value="Leucine-rich Repeat Variant"/>
    <property type="match status" value="1"/>
</dbReference>
<sequence>MFSSISTAPPKQSASETILVLSGRLNSASLLEDRRASILGLRSFAKDFPASVASGALRSLIGSLGRDGEDADTLKIVLETLLMLFSPNESSPEASDEVALWLADEFTQRQQNITLLLDLLESNDFFSRLYSLQLLVAILSARPERTEECIFTAPLGISRLVAVLDDSREAIKSEAISLLIYLTPKSPDLQKLVAFENAYERLFTTIDAEGGLTNGGRVVEDCLILMANLLRQNPSNQTLFRESGFILRLSLLLESSLQQEAEIELAGWVLSQKNRNLYALLALVRLFLMSRAVGTAQNQIAFHQNGLLNSALQLSFNPQTQNQIRAEAMAVCADIIRGNSSLQEGFAQLTVPSPFPPPQPAGTESQTAWPQVYVIDGLLDLTLGLTSLQDFDLRFSACECLKAYFFSHDQIRSHFLGRAIGGYKSGHDETANVLSILLSPTPIDLAASDPYRMWFSATITFHLLYNNPTAKVQGMELTEGEAEHGEEVVTAIQTIMAHLISGLQRSEEPRHLIAYLMLLIAWLYEDLDAVNDFLSEGSNVQGLVQAVIQPRGVDEIVQGLCSMLLGVVYEFSTKDSPIPRPSLHSVLLGRMGQDKFSDRLSRLRAHPSMRDYEVTPQKLDPMSGLLPDVFFDRTFVEFFKDTYSRVSRALDRDPNMEISVISNGVQKGISRELVDSLRHELAEKEKAIEKSRDELASIESALQKEQAEHRKTKDTSSVEVARMKTVNEALQLQNELELKKSDTQSQQEIALTREKLEQVQHKYEDQMRSLAADHAMQLGELRNKIQQLENENAERLRQAEVTRRDIQADFEQQLHKTKVANDSEVERVKARLEAKIADLNATCSRLEVDLMKSRRDHSQEIQLLKASHQEQLKEHQAKADEHLDQEKLKTQQVIIDVRALAEQEIISLKSRLKESEAYVKKAEASSEKAEISLRKAETRAQNAEVSLQRAEIDVKKSKDLIKSLEQNLEEHKLQVASLDDSKKEVQAELDDLLIVFSDLEEKVSDYKTRLANLGQAVSDAEDDDDDEDS</sequence>